<name>A0ABS1BNZ1_9SPHI</name>
<dbReference type="PROSITE" id="PS51257">
    <property type="entry name" value="PROKAR_LIPOPROTEIN"/>
    <property type="match status" value="1"/>
</dbReference>
<evidence type="ECO:0000313" key="2">
    <source>
        <dbReference type="Proteomes" id="UP000660024"/>
    </source>
</evidence>
<proteinExistence type="predicted"/>
<reference evidence="1 2" key="1">
    <citation type="submission" date="2020-12" db="EMBL/GenBank/DDBJ databases">
        <title>Bacterial novel species Pedobacter sp. SD-b isolated from soil.</title>
        <authorList>
            <person name="Jung H.-Y."/>
        </authorList>
    </citation>
    <scope>NUCLEOTIDE SEQUENCE [LARGE SCALE GENOMIC DNA]</scope>
    <source>
        <strain evidence="1 2">SD-b</strain>
    </source>
</reference>
<evidence type="ECO:0008006" key="3">
    <source>
        <dbReference type="Google" id="ProtNLM"/>
    </source>
</evidence>
<protein>
    <recommendedName>
        <fullName evidence="3">DUF4142 domain-containing protein</fullName>
    </recommendedName>
</protein>
<dbReference type="Proteomes" id="UP000660024">
    <property type="component" value="Unassembled WGS sequence"/>
</dbReference>
<gene>
    <name evidence="1" type="ORF">I5M32_15935</name>
</gene>
<dbReference type="RefSeq" id="WP_200588102.1">
    <property type="nucleotide sequence ID" value="NZ_JAEHFY010000033.1"/>
</dbReference>
<accession>A0ABS1BNZ1</accession>
<comment type="caution">
    <text evidence="1">The sequence shown here is derived from an EMBL/GenBank/DDBJ whole genome shotgun (WGS) entry which is preliminary data.</text>
</comment>
<keyword evidence="2" id="KW-1185">Reference proteome</keyword>
<dbReference type="EMBL" id="JAEHFY010000033">
    <property type="protein sequence ID" value="MBK0384456.1"/>
    <property type="molecule type" value="Genomic_DNA"/>
</dbReference>
<evidence type="ECO:0000313" key="1">
    <source>
        <dbReference type="EMBL" id="MBK0384456.1"/>
    </source>
</evidence>
<organism evidence="1 2">
    <name type="scientific">Pedobacter segetis</name>
    <dbReference type="NCBI Taxonomy" id="2793069"/>
    <lineage>
        <taxon>Bacteria</taxon>
        <taxon>Pseudomonadati</taxon>
        <taxon>Bacteroidota</taxon>
        <taxon>Sphingobacteriia</taxon>
        <taxon>Sphingobacteriales</taxon>
        <taxon>Sphingobacteriaceae</taxon>
        <taxon>Pedobacter</taxon>
    </lineage>
</organism>
<sequence>MKNIAIIFLFIIASGCNKQDTKNSILEKLKSDKNFIQYMKYNTQYKVNLISDKHHLKSKDGKVLKDRLATANSSKDILEAHEAAGVAHAKEYIMLTYVSAMYYSKLKKEYPQLFELPVKEREKLFDEAYPERQELVDKELKAFLKLHQ</sequence>